<evidence type="ECO:0000259" key="4">
    <source>
        <dbReference type="Pfam" id="PF25917"/>
    </source>
</evidence>
<dbReference type="GO" id="GO:1990281">
    <property type="term" value="C:efflux pump complex"/>
    <property type="evidence" value="ECO:0007669"/>
    <property type="project" value="TreeGrafter"/>
</dbReference>
<evidence type="ECO:0000256" key="1">
    <source>
        <dbReference type="ARBA" id="ARBA00009477"/>
    </source>
</evidence>
<dbReference type="EMBL" id="AP023086">
    <property type="protein sequence ID" value="BCD98902.1"/>
    <property type="molecule type" value="Genomic_DNA"/>
</dbReference>
<dbReference type="Pfam" id="PF25917">
    <property type="entry name" value="BSH_RND"/>
    <property type="match status" value="1"/>
</dbReference>
<dbReference type="PANTHER" id="PTHR30469">
    <property type="entry name" value="MULTIDRUG RESISTANCE PROTEIN MDTA"/>
    <property type="match status" value="1"/>
</dbReference>
<dbReference type="SUPFAM" id="SSF111369">
    <property type="entry name" value="HlyD-like secretion proteins"/>
    <property type="match status" value="1"/>
</dbReference>
<keyword evidence="3" id="KW-0812">Transmembrane</keyword>
<reference evidence="5 6" key="1">
    <citation type="journal article" date="2022" name="IScience">
        <title>An ultrasensitive nanofiber-based assay for enzymatic hydrolysis and deep-sea microbial degradation of cellulose.</title>
        <authorList>
            <person name="Tsudome M."/>
            <person name="Tachioka M."/>
            <person name="Miyazaki M."/>
            <person name="Uchimura K."/>
            <person name="Tsuda M."/>
            <person name="Takaki Y."/>
            <person name="Deguchi S."/>
        </authorList>
    </citation>
    <scope>NUCLEOTIDE SEQUENCE [LARGE SCALE GENOMIC DNA]</scope>
    <source>
        <strain evidence="5 6">GE09</strain>
    </source>
</reference>
<accession>A0AAN1WJU0</accession>
<keyword evidence="3" id="KW-1133">Transmembrane helix</keyword>
<dbReference type="GO" id="GO:0015562">
    <property type="term" value="F:efflux transmembrane transporter activity"/>
    <property type="evidence" value="ECO:0007669"/>
    <property type="project" value="TreeGrafter"/>
</dbReference>
<keyword evidence="3" id="KW-0472">Membrane</keyword>
<evidence type="ECO:0000313" key="6">
    <source>
        <dbReference type="Proteomes" id="UP001320119"/>
    </source>
</evidence>
<dbReference type="KEGG" id="marq:MARGE09_P3103"/>
<dbReference type="InterPro" id="IPR058625">
    <property type="entry name" value="MdtA-like_BSH"/>
</dbReference>
<dbReference type="Gene3D" id="2.40.50.100">
    <property type="match status" value="1"/>
</dbReference>
<dbReference type="NCBIfam" id="TIGR01730">
    <property type="entry name" value="RND_mfp"/>
    <property type="match status" value="1"/>
</dbReference>
<keyword evidence="2" id="KW-0175">Coiled coil</keyword>
<organism evidence="5 6">
    <name type="scientific">Marinagarivorans cellulosilyticus</name>
    <dbReference type="NCBI Taxonomy" id="2721545"/>
    <lineage>
        <taxon>Bacteria</taxon>
        <taxon>Pseudomonadati</taxon>
        <taxon>Pseudomonadota</taxon>
        <taxon>Gammaproteobacteria</taxon>
        <taxon>Cellvibrionales</taxon>
        <taxon>Cellvibrionaceae</taxon>
        <taxon>Marinagarivorans</taxon>
    </lineage>
</organism>
<dbReference type="PANTHER" id="PTHR30469:SF12">
    <property type="entry name" value="MULTIDRUG RESISTANCE PROTEIN MDTA"/>
    <property type="match status" value="1"/>
</dbReference>
<dbReference type="InterPro" id="IPR006143">
    <property type="entry name" value="RND_pump_MFP"/>
</dbReference>
<dbReference type="AlphaFoldDB" id="A0AAN1WJU0"/>
<comment type="similarity">
    <text evidence="1">Belongs to the membrane fusion protein (MFP) (TC 8.A.1) family.</text>
</comment>
<feature type="coiled-coil region" evidence="2">
    <location>
        <begin position="111"/>
        <end position="138"/>
    </location>
</feature>
<gene>
    <name evidence="5" type="ORF">MARGE09_P3103</name>
</gene>
<dbReference type="Gene3D" id="2.40.420.20">
    <property type="match status" value="1"/>
</dbReference>
<evidence type="ECO:0000313" key="5">
    <source>
        <dbReference type="EMBL" id="BCD98902.1"/>
    </source>
</evidence>
<keyword evidence="6" id="KW-1185">Reference proteome</keyword>
<feature type="domain" description="Multidrug resistance protein MdtA-like barrel-sandwich hybrid" evidence="4">
    <location>
        <begin position="68"/>
        <end position="212"/>
    </location>
</feature>
<feature type="transmembrane region" description="Helical" evidence="3">
    <location>
        <begin position="6"/>
        <end position="26"/>
    </location>
</feature>
<dbReference type="Gene3D" id="2.40.30.170">
    <property type="match status" value="1"/>
</dbReference>
<evidence type="ECO:0000256" key="2">
    <source>
        <dbReference type="SAM" id="Coils"/>
    </source>
</evidence>
<protein>
    <recommendedName>
        <fullName evidence="4">Multidrug resistance protein MdtA-like barrel-sandwich hybrid domain-containing protein</fullName>
    </recommendedName>
</protein>
<sequence length="393" mass="42125">MGLGKAWLPAGIFVAGSIALSVVVFAKPKPEMRPPQVDAALVSVEVTKAESKGLRLSVTAQGTVVPRREIDIVAQVGGQVVGVGASFVDGGFFEDGELLLQLDTRDYDVAVLSAKARLADAQRKLAEEQGASRQAKREWRDLGNQTANDLFVRKPQLAAAQAALTYAKADLAHAELNLARTKIVAPYAKGRVKQTSVDLGQYVTAGTRLATVYDSSVIEVRVPLTEQQAALIDLPFVHNASATKPSVVVSASVAGRPYHWEGVLARTDSFVDPDTRMYFAIIEVEDPFAGAPLLPGLFVDVDIEGRALENVFVLPRKAIFERNKVYTLDADNVVVSHDIQVLRRTEDMVWLTASIPNGALIALEKQSLIAVGSAVAPNVIQPADDARAAMVAP</sequence>
<proteinExistence type="inferred from homology"/>
<dbReference type="Proteomes" id="UP001320119">
    <property type="component" value="Chromosome"/>
</dbReference>
<dbReference type="Gene3D" id="1.10.287.470">
    <property type="entry name" value="Helix hairpin bin"/>
    <property type="match status" value="1"/>
</dbReference>
<name>A0AAN1WJU0_9GAMM</name>
<evidence type="ECO:0000256" key="3">
    <source>
        <dbReference type="SAM" id="Phobius"/>
    </source>
</evidence>